<gene>
    <name evidence="4" type="ORF">K489DRAFT_260534</name>
</gene>
<evidence type="ECO:0000256" key="1">
    <source>
        <dbReference type="SAM" id="MobiDB-lite"/>
    </source>
</evidence>
<feature type="region of interest" description="Disordered" evidence="1">
    <location>
        <begin position="90"/>
        <end position="110"/>
    </location>
</feature>
<keyword evidence="2" id="KW-0732">Signal</keyword>
<dbReference type="Proteomes" id="UP000504637">
    <property type="component" value="Unplaced"/>
</dbReference>
<feature type="signal peptide" evidence="2">
    <location>
        <begin position="1"/>
        <end position="16"/>
    </location>
</feature>
<feature type="region of interest" description="Disordered" evidence="1">
    <location>
        <begin position="191"/>
        <end position="216"/>
    </location>
</feature>
<sequence>MILFLPFFFSFSAAEGEIGNGGDGGGGGGGEVEMRRPRRREMSDTYLATCRGIFGIYSLGMYFFPCDARCTGSRQGGDRRQPCSIRLSSAGRGRGRVTTPSSCMVSGRSNPASDEVTSAGEWIQHVKGRFRFVFIRFPYRRRVFSPSSPGPASSPSCFSLLEISQDDGGKETRNRAKHLFCSPKRKIRKAGVEISLPRGRPTSCHNPTSPSDRPPFPFPIYRSPVPQYLPLSSPTTFAHI</sequence>
<accession>A0A6J3M1W6</accession>
<proteinExistence type="predicted"/>
<reference evidence="4" key="1">
    <citation type="submission" date="2020-01" db="EMBL/GenBank/DDBJ databases">
        <authorList>
            <consortium name="DOE Joint Genome Institute"/>
            <person name="Haridas S."/>
            <person name="Albert R."/>
            <person name="Binder M."/>
            <person name="Bloem J."/>
            <person name="Labutti K."/>
            <person name="Salamov A."/>
            <person name="Andreopoulos B."/>
            <person name="Baker S.E."/>
            <person name="Barry K."/>
            <person name="Bills G."/>
            <person name="Bluhm B.H."/>
            <person name="Cannon C."/>
            <person name="Castanera R."/>
            <person name="Culley D.E."/>
            <person name="Daum C."/>
            <person name="Ezra D."/>
            <person name="Gonzalez J.B."/>
            <person name="Henrissat B."/>
            <person name="Kuo A."/>
            <person name="Liang C."/>
            <person name="Lipzen A."/>
            <person name="Lutzoni F."/>
            <person name="Magnuson J."/>
            <person name="Mondo S."/>
            <person name="Nolan M."/>
            <person name="Ohm R."/>
            <person name="Pangilinan J."/>
            <person name="Park H.-J."/>
            <person name="Ramirez L."/>
            <person name="Alfaro M."/>
            <person name="Sun H."/>
            <person name="Tritt A."/>
            <person name="Yoshinaga Y."/>
            <person name="Zwiers L.-H."/>
            <person name="Turgeon B.G."/>
            <person name="Goodwin S.B."/>
            <person name="Spatafora J.W."/>
            <person name="Crous P.W."/>
            <person name="Grigoriev I.V."/>
        </authorList>
    </citation>
    <scope>NUCLEOTIDE SEQUENCE</scope>
    <source>
        <strain evidence="4">CBS 342.82</strain>
    </source>
</reference>
<feature type="chain" id="PRO_5027103601" evidence="2">
    <location>
        <begin position="17"/>
        <end position="240"/>
    </location>
</feature>
<keyword evidence="3" id="KW-1185">Reference proteome</keyword>
<dbReference type="GeneID" id="54357837"/>
<evidence type="ECO:0000313" key="4">
    <source>
        <dbReference type="RefSeq" id="XP_033457953.1"/>
    </source>
</evidence>
<evidence type="ECO:0000256" key="2">
    <source>
        <dbReference type="SAM" id="SignalP"/>
    </source>
</evidence>
<reference evidence="4" key="3">
    <citation type="submission" date="2025-08" db="UniProtKB">
        <authorList>
            <consortium name="RefSeq"/>
        </authorList>
    </citation>
    <scope>IDENTIFICATION</scope>
    <source>
        <strain evidence="4">CBS 342.82</strain>
    </source>
</reference>
<dbReference type="AlphaFoldDB" id="A0A6J3M1W6"/>
<protein>
    <submittedName>
        <fullName evidence="4">Uncharacterized protein</fullName>
    </submittedName>
</protein>
<evidence type="ECO:0000313" key="3">
    <source>
        <dbReference type="Proteomes" id="UP000504637"/>
    </source>
</evidence>
<dbReference type="RefSeq" id="XP_033457953.1">
    <property type="nucleotide sequence ID" value="XM_033600037.1"/>
</dbReference>
<organism evidence="4">
    <name type="scientific">Dissoconium aciculare CBS 342.82</name>
    <dbReference type="NCBI Taxonomy" id="1314786"/>
    <lineage>
        <taxon>Eukaryota</taxon>
        <taxon>Fungi</taxon>
        <taxon>Dikarya</taxon>
        <taxon>Ascomycota</taxon>
        <taxon>Pezizomycotina</taxon>
        <taxon>Dothideomycetes</taxon>
        <taxon>Dothideomycetidae</taxon>
        <taxon>Mycosphaerellales</taxon>
        <taxon>Dissoconiaceae</taxon>
        <taxon>Dissoconium</taxon>
    </lineage>
</organism>
<name>A0A6J3M1W6_9PEZI</name>
<reference evidence="4" key="2">
    <citation type="submission" date="2020-04" db="EMBL/GenBank/DDBJ databases">
        <authorList>
            <consortium name="NCBI Genome Project"/>
        </authorList>
    </citation>
    <scope>NUCLEOTIDE SEQUENCE</scope>
    <source>
        <strain evidence="4">CBS 342.82</strain>
    </source>
</reference>
<feature type="compositionally biased region" description="Polar residues" evidence="1">
    <location>
        <begin position="98"/>
        <end position="110"/>
    </location>
</feature>